<dbReference type="PRINTS" id="PR00111">
    <property type="entry name" value="ABHYDROLASE"/>
</dbReference>
<dbReference type="Gene3D" id="3.40.50.1820">
    <property type="entry name" value="alpha/beta hydrolase"/>
    <property type="match status" value="1"/>
</dbReference>
<name>A0A3S8RWM1_9BACL</name>
<dbReference type="AlphaFoldDB" id="A0A3S8RWM1"/>
<protein>
    <submittedName>
        <fullName evidence="4">Alpha/beta hydrolase</fullName>
    </submittedName>
</protein>
<sequence length="270" mass="30760">MCYIEVEQGVKIFVEDVNPGPGSIPILFIHGWPVNHKMFEYQWNILPKYGYRCIGIDLRGFGKSDRPWMGYDYNRLADDVRAVVASLGLNSFILTGFSIGGAIAIRYMARYAGYGVCKLVLISAAAPRFSKSKNYPYGLPVEDINALINQTYRNRPQMVAEFGEKFFYSKITPAFRDWFQDLGLAASGHGTIQCLFSLRDEDLRPDLNRITVPTGLFHGAHDQYVPFASAEVLHRGIPQSELYRFERSGHGVFYDELEAFNEAYLHFLRK</sequence>
<dbReference type="InterPro" id="IPR050266">
    <property type="entry name" value="AB_hydrolase_sf"/>
</dbReference>
<evidence type="ECO:0000313" key="4">
    <source>
        <dbReference type="EMBL" id="AZK47368.1"/>
    </source>
</evidence>
<gene>
    <name evidence="4" type="ORF">EIM92_15395</name>
</gene>
<dbReference type="Pfam" id="PF00561">
    <property type="entry name" value="Abhydrolase_1"/>
    <property type="match status" value="1"/>
</dbReference>
<accession>A0A3S8RWM1</accession>
<proteinExistence type="predicted"/>
<keyword evidence="5" id="KW-1185">Reference proteome</keyword>
<keyword evidence="2" id="KW-1133">Transmembrane helix</keyword>
<organism evidence="4 5">
    <name type="scientific">Paenibacillus lentus</name>
    <dbReference type="NCBI Taxonomy" id="1338368"/>
    <lineage>
        <taxon>Bacteria</taxon>
        <taxon>Bacillati</taxon>
        <taxon>Bacillota</taxon>
        <taxon>Bacilli</taxon>
        <taxon>Bacillales</taxon>
        <taxon>Paenibacillaceae</taxon>
        <taxon>Paenibacillus</taxon>
    </lineage>
</organism>
<dbReference type="PANTHER" id="PTHR43798:SF31">
    <property type="entry name" value="AB HYDROLASE SUPERFAMILY PROTEIN YCLE"/>
    <property type="match status" value="1"/>
</dbReference>
<dbReference type="InterPro" id="IPR000073">
    <property type="entry name" value="AB_hydrolase_1"/>
</dbReference>
<feature type="domain" description="AB hydrolase-1" evidence="3">
    <location>
        <begin position="25"/>
        <end position="256"/>
    </location>
</feature>
<dbReference type="InterPro" id="IPR029058">
    <property type="entry name" value="AB_hydrolase_fold"/>
</dbReference>
<dbReference type="InterPro" id="IPR000639">
    <property type="entry name" value="Epox_hydrolase-like"/>
</dbReference>
<evidence type="ECO:0000259" key="3">
    <source>
        <dbReference type="Pfam" id="PF00561"/>
    </source>
</evidence>
<dbReference type="PANTHER" id="PTHR43798">
    <property type="entry name" value="MONOACYLGLYCEROL LIPASE"/>
    <property type="match status" value="1"/>
</dbReference>
<evidence type="ECO:0000313" key="5">
    <source>
        <dbReference type="Proteomes" id="UP000273145"/>
    </source>
</evidence>
<dbReference type="RefSeq" id="WP_125083395.1">
    <property type="nucleotide sequence ID" value="NZ_CP034248.1"/>
</dbReference>
<evidence type="ECO:0000256" key="2">
    <source>
        <dbReference type="SAM" id="Phobius"/>
    </source>
</evidence>
<dbReference type="EMBL" id="CP034248">
    <property type="protein sequence ID" value="AZK47368.1"/>
    <property type="molecule type" value="Genomic_DNA"/>
</dbReference>
<dbReference type="PRINTS" id="PR00412">
    <property type="entry name" value="EPOXHYDRLASE"/>
</dbReference>
<dbReference type="GO" id="GO:0016787">
    <property type="term" value="F:hydrolase activity"/>
    <property type="evidence" value="ECO:0007669"/>
    <property type="project" value="UniProtKB-KW"/>
</dbReference>
<keyword evidence="2" id="KW-0812">Transmembrane</keyword>
<evidence type="ECO:0000256" key="1">
    <source>
        <dbReference type="ARBA" id="ARBA00022801"/>
    </source>
</evidence>
<keyword evidence="2" id="KW-0472">Membrane</keyword>
<feature type="transmembrane region" description="Helical" evidence="2">
    <location>
        <begin position="82"/>
        <end position="105"/>
    </location>
</feature>
<dbReference type="KEGG" id="plen:EIM92_15395"/>
<dbReference type="GO" id="GO:0016020">
    <property type="term" value="C:membrane"/>
    <property type="evidence" value="ECO:0007669"/>
    <property type="project" value="TreeGrafter"/>
</dbReference>
<keyword evidence="1 4" id="KW-0378">Hydrolase</keyword>
<reference evidence="4 5" key="1">
    <citation type="submission" date="2018-11" db="EMBL/GenBank/DDBJ databases">
        <title>Genome sequencing of Paenibacillus lentus DSM25539(T).</title>
        <authorList>
            <person name="Kook J.-K."/>
            <person name="Park S.-N."/>
            <person name="Lim Y.K."/>
        </authorList>
    </citation>
    <scope>NUCLEOTIDE SEQUENCE [LARGE SCALE GENOMIC DNA]</scope>
    <source>
        <strain evidence="4 5">DSM 25539</strain>
    </source>
</reference>
<dbReference type="Proteomes" id="UP000273145">
    <property type="component" value="Chromosome"/>
</dbReference>
<dbReference type="SUPFAM" id="SSF53474">
    <property type="entry name" value="alpha/beta-Hydrolases"/>
    <property type="match status" value="1"/>
</dbReference>
<dbReference type="OrthoDB" id="9773293at2"/>